<dbReference type="AlphaFoldDB" id="A0A2W4WE71"/>
<dbReference type="Proteomes" id="UP000249354">
    <property type="component" value="Unassembled WGS sequence"/>
</dbReference>
<keyword evidence="1" id="KW-0812">Transmembrane</keyword>
<accession>A0A2W4WE71</accession>
<keyword evidence="1" id="KW-1133">Transmembrane helix</keyword>
<comment type="caution">
    <text evidence="2">The sequence shown here is derived from an EMBL/GenBank/DDBJ whole genome shotgun (WGS) entry which is preliminary data.</text>
</comment>
<keyword evidence="1" id="KW-0472">Membrane</keyword>
<proteinExistence type="predicted"/>
<sequence length="468" mass="54531">MIVLSRYRQSVRANRKATWFEQIMAAIALTNLILVLFDLSYIPYRDLYLRTLPNFTEWYGEKFKGIEPDRTTVAYLKLVDRLESQEIDDSKALLAQLREQSTVIVDENPFAVASKSGTLERIKNLMRDRFQEDSSKAAFNQFWSEDYLQTNTAEKLAFFDREIRPLMNVNYFRGINERGNPIDSFWRIDLWFMALFATEFLIRTYVLSRRHENASWPDAMLWRIYDVPLFIGFWRWLRIIPVTLRLHQAGWVNLEPMRNRVSRAIVSQFAVELTEIVLLRAIDQTQRLIQEGDVTRWLLAASDRNQYVDLNGIDEVQTLTKRLSDVMVYKVLPRVKPDLDALIEHSVIGALQQAPAYQGLKFMPGFDNISAQISHQVVAELSKTMTQSLQAAVADPKTATLTGRLLDRLGETLRYELQNAETTTDIRQLISDLLEEVKINYVERIAGEDVEQIRASRYRIYDAANRRR</sequence>
<reference evidence="3" key="1">
    <citation type="submission" date="2018-04" db="EMBL/GenBank/DDBJ databases">
        <authorList>
            <person name="Cornet L."/>
        </authorList>
    </citation>
    <scope>NUCLEOTIDE SEQUENCE [LARGE SCALE GENOMIC DNA]</scope>
</reference>
<evidence type="ECO:0000256" key="1">
    <source>
        <dbReference type="SAM" id="Phobius"/>
    </source>
</evidence>
<protein>
    <submittedName>
        <fullName evidence="2">Uncharacterized protein</fullName>
    </submittedName>
</protein>
<gene>
    <name evidence="2" type="ORF">DCF25_06235</name>
</gene>
<evidence type="ECO:0000313" key="3">
    <source>
        <dbReference type="Proteomes" id="UP000249354"/>
    </source>
</evidence>
<reference evidence="2 3" key="2">
    <citation type="submission" date="2018-06" db="EMBL/GenBank/DDBJ databases">
        <title>Metagenomic assembly of (sub)arctic Cyanobacteria and their associated microbiome from non-axenic cultures.</title>
        <authorList>
            <person name="Baurain D."/>
        </authorList>
    </citation>
    <scope>NUCLEOTIDE SEQUENCE [LARGE SCALE GENOMIC DNA]</scope>
    <source>
        <strain evidence="2">ULC129bin1</strain>
    </source>
</reference>
<name>A0A2W4WE71_9CYAN</name>
<evidence type="ECO:0000313" key="2">
    <source>
        <dbReference type="EMBL" id="PZO20705.1"/>
    </source>
</evidence>
<feature type="transmembrane region" description="Helical" evidence="1">
    <location>
        <begin position="20"/>
        <end position="42"/>
    </location>
</feature>
<organism evidence="2 3">
    <name type="scientific">Leptolyngbya foveolarum</name>
    <dbReference type="NCBI Taxonomy" id="47253"/>
    <lineage>
        <taxon>Bacteria</taxon>
        <taxon>Bacillati</taxon>
        <taxon>Cyanobacteriota</taxon>
        <taxon>Cyanophyceae</taxon>
        <taxon>Leptolyngbyales</taxon>
        <taxon>Leptolyngbyaceae</taxon>
        <taxon>Leptolyngbya group</taxon>
        <taxon>Leptolyngbya</taxon>
    </lineage>
</organism>
<dbReference type="EMBL" id="QBMC01000027">
    <property type="protein sequence ID" value="PZO20705.1"/>
    <property type="molecule type" value="Genomic_DNA"/>
</dbReference>